<evidence type="ECO:0000313" key="1">
    <source>
        <dbReference type="EMBL" id="KGE14081.1"/>
    </source>
</evidence>
<comment type="caution">
    <text evidence="1">The sequence shown here is derived from an EMBL/GenBank/DDBJ whole genome shotgun (WGS) entry which is preliminary data.</text>
</comment>
<gene>
    <name evidence="1" type="ORF">DI53_2275</name>
</gene>
<protein>
    <submittedName>
        <fullName evidence="1">Uncharacterized protein</fullName>
    </submittedName>
</protein>
<reference evidence="2" key="1">
    <citation type="submission" date="2014-04" db="EMBL/GenBank/DDBJ databases">
        <title>Whole-Genome optical mapping and complete genome sequence of Sphingobacterium deserti sp. nov., a new spaces isolated from desert in the west of China.</title>
        <authorList>
            <person name="Teng C."/>
            <person name="Zhou Z."/>
            <person name="Li X."/>
            <person name="Chen M."/>
            <person name="Lin M."/>
            <person name="Wang L."/>
            <person name="Su S."/>
            <person name="Zhang C."/>
            <person name="Zhang W."/>
        </authorList>
    </citation>
    <scope>NUCLEOTIDE SEQUENCE [LARGE SCALE GENOMIC DNA]</scope>
    <source>
        <strain evidence="2">ACCC05744</strain>
    </source>
</reference>
<dbReference type="AlphaFoldDB" id="A0A0B8T0T1"/>
<keyword evidence="2" id="KW-1185">Reference proteome</keyword>
<sequence length="47" mass="5295">MGTHLGTLKFIFLAGMVETLYLLQSKTYILDELETVAFSKAMGLRRS</sequence>
<organism evidence="1 2">
    <name type="scientific">Sphingobacterium deserti</name>
    <dbReference type="NCBI Taxonomy" id="1229276"/>
    <lineage>
        <taxon>Bacteria</taxon>
        <taxon>Pseudomonadati</taxon>
        <taxon>Bacteroidota</taxon>
        <taxon>Sphingobacteriia</taxon>
        <taxon>Sphingobacteriales</taxon>
        <taxon>Sphingobacteriaceae</taxon>
        <taxon>Sphingobacterium</taxon>
    </lineage>
</organism>
<accession>A0A0B8T0T1</accession>
<reference evidence="1 2" key="2">
    <citation type="journal article" date="2015" name="PLoS ONE">
        <title>Whole-Genome Optical Mapping and Finished Genome Sequence of Sphingobacterium deserti sp. nov., a New Species Isolated from the Western Desert of China.</title>
        <authorList>
            <person name="Teng C."/>
            <person name="Zhou Z."/>
            <person name="Molnar I."/>
            <person name="Li X."/>
            <person name="Tang R."/>
            <person name="Chen M."/>
            <person name="Wang L."/>
            <person name="Su S."/>
            <person name="Zhang W."/>
            <person name="Lin M."/>
        </authorList>
    </citation>
    <scope>NUCLEOTIDE SEQUENCE [LARGE SCALE GENOMIC DNA]</scope>
    <source>
        <strain evidence="2">ACCC05744</strain>
    </source>
</reference>
<evidence type="ECO:0000313" key="2">
    <source>
        <dbReference type="Proteomes" id="UP000031802"/>
    </source>
</evidence>
<dbReference type="STRING" id="1229276.DI53_2275"/>
<name>A0A0B8T0T1_9SPHI</name>
<proteinExistence type="predicted"/>
<dbReference type="Proteomes" id="UP000031802">
    <property type="component" value="Unassembled WGS sequence"/>
</dbReference>
<dbReference type="EMBL" id="JJMU01000032">
    <property type="protein sequence ID" value="KGE14081.1"/>
    <property type="molecule type" value="Genomic_DNA"/>
</dbReference>